<keyword evidence="2" id="KW-1185">Reference proteome</keyword>
<organism evidence="1 2">
    <name type="scientific">Stieleria marina</name>
    <dbReference type="NCBI Taxonomy" id="1930275"/>
    <lineage>
        <taxon>Bacteria</taxon>
        <taxon>Pseudomonadati</taxon>
        <taxon>Planctomycetota</taxon>
        <taxon>Planctomycetia</taxon>
        <taxon>Pirellulales</taxon>
        <taxon>Pirellulaceae</taxon>
        <taxon>Stieleria</taxon>
    </lineage>
</organism>
<name>A0A517NYL9_9BACT</name>
<evidence type="ECO:0000313" key="2">
    <source>
        <dbReference type="Proteomes" id="UP000319817"/>
    </source>
</evidence>
<reference evidence="1 2" key="1">
    <citation type="submission" date="2019-02" db="EMBL/GenBank/DDBJ databases">
        <title>Deep-cultivation of Planctomycetes and their phenomic and genomic characterization uncovers novel biology.</title>
        <authorList>
            <person name="Wiegand S."/>
            <person name="Jogler M."/>
            <person name="Boedeker C."/>
            <person name="Pinto D."/>
            <person name="Vollmers J."/>
            <person name="Rivas-Marin E."/>
            <person name="Kohn T."/>
            <person name="Peeters S.H."/>
            <person name="Heuer A."/>
            <person name="Rast P."/>
            <person name="Oberbeckmann S."/>
            <person name="Bunk B."/>
            <person name="Jeske O."/>
            <person name="Meyerdierks A."/>
            <person name="Storesund J.E."/>
            <person name="Kallscheuer N."/>
            <person name="Luecker S."/>
            <person name="Lage O.M."/>
            <person name="Pohl T."/>
            <person name="Merkel B.J."/>
            <person name="Hornburger P."/>
            <person name="Mueller R.-W."/>
            <person name="Bruemmer F."/>
            <person name="Labrenz M."/>
            <person name="Spormann A.M."/>
            <person name="Op den Camp H."/>
            <person name="Overmann J."/>
            <person name="Amann R."/>
            <person name="Jetten M.S.M."/>
            <person name="Mascher T."/>
            <person name="Medema M.H."/>
            <person name="Devos D.P."/>
            <person name="Kaster A.-K."/>
            <person name="Ovreas L."/>
            <person name="Rohde M."/>
            <person name="Galperin M.Y."/>
            <person name="Jogler C."/>
        </authorList>
    </citation>
    <scope>NUCLEOTIDE SEQUENCE [LARGE SCALE GENOMIC DNA]</scope>
    <source>
        <strain evidence="1 2">K23_9</strain>
    </source>
</reference>
<proteinExistence type="predicted"/>
<gene>
    <name evidence="1" type="ORF">K239x_42280</name>
</gene>
<evidence type="ECO:0000313" key="1">
    <source>
        <dbReference type="EMBL" id="QDT12219.1"/>
    </source>
</evidence>
<dbReference type="AlphaFoldDB" id="A0A517NYL9"/>
<dbReference type="Proteomes" id="UP000319817">
    <property type="component" value="Chromosome"/>
</dbReference>
<dbReference type="EMBL" id="CP036526">
    <property type="protein sequence ID" value="QDT12219.1"/>
    <property type="molecule type" value="Genomic_DNA"/>
</dbReference>
<protein>
    <submittedName>
        <fullName evidence="1">Uncharacterized protein</fullName>
    </submittedName>
</protein>
<accession>A0A517NYL9</accession>
<sequence length="83" mass="8968">MPLVRNLQQLYGGLGESKPCDQRLQIQTDSGSSESVCGLHRRLTDKGYVDKGYIDSGSTASFCTQFGTLTESFDALAKLASAF</sequence>